<reference evidence="1" key="3">
    <citation type="submission" date="2023-05" db="EMBL/GenBank/DDBJ databases">
        <authorList>
            <person name="Smith C.H."/>
        </authorList>
    </citation>
    <scope>NUCLEOTIDE SEQUENCE</scope>
    <source>
        <strain evidence="1">CHS0354</strain>
        <tissue evidence="1">Mantle</tissue>
    </source>
</reference>
<comment type="caution">
    <text evidence="1">The sequence shown here is derived from an EMBL/GenBank/DDBJ whole genome shotgun (WGS) entry which is preliminary data.</text>
</comment>
<proteinExistence type="predicted"/>
<reference evidence="1" key="1">
    <citation type="journal article" date="2021" name="Genome Biol. Evol.">
        <title>A High-Quality Reference Genome for a Parasitic Bivalve with Doubly Uniparental Inheritance (Bivalvia: Unionida).</title>
        <authorList>
            <person name="Smith C.H."/>
        </authorList>
    </citation>
    <scope>NUCLEOTIDE SEQUENCE</scope>
    <source>
        <strain evidence="1">CHS0354</strain>
    </source>
</reference>
<keyword evidence="2" id="KW-1185">Reference proteome</keyword>
<gene>
    <name evidence="1" type="ORF">CHS0354_032108</name>
</gene>
<sequence length="129" mass="14895">MFGLRLACPRGVTVLSRSSDGADLQLNMDLRTVTTTFDKAFLKNKLVKNDVFCKTMENLQNGICVYPVWDSEQNHFRRIVAFELNRLLKLKLTKLMLVGKSVLIYLTDVSVQTKPRPPKHCDRFPNWVH</sequence>
<evidence type="ECO:0000313" key="2">
    <source>
        <dbReference type="Proteomes" id="UP001195483"/>
    </source>
</evidence>
<dbReference type="EMBL" id="JAEAOA010001902">
    <property type="protein sequence ID" value="KAK3575889.1"/>
    <property type="molecule type" value="Genomic_DNA"/>
</dbReference>
<dbReference type="AlphaFoldDB" id="A0AAE0RLU4"/>
<organism evidence="1 2">
    <name type="scientific">Potamilus streckersoni</name>
    <dbReference type="NCBI Taxonomy" id="2493646"/>
    <lineage>
        <taxon>Eukaryota</taxon>
        <taxon>Metazoa</taxon>
        <taxon>Spiralia</taxon>
        <taxon>Lophotrochozoa</taxon>
        <taxon>Mollusca</taxon>
        <taxon>Bivalvia</taxon>
        <taxon>Autobranchia</taxon>
        <taxon>Heteroconchia</taxon>
        <taxon>Palaeoheterodonta</taxon>
        <taxon>Unionida</taxon>
        <taxon>Unionoidea</taxon>
        <taxon>Unionidae</taxon>
        <taxon>Ambleminae</taxon>
        <taxon>Lampsilini</taxon>
        <taxon>Potamilus</taxon>
    </lineage>
</organism>
<name>A0AAE0RLU4_9BIVA</name>
<protein>
    <submittedName>
        <fullName evidence="1">Uncharacterized protein</fullName>
    </submittedName>
</protein>
<feature type="non-terminal residue" evidence="1">
    <location>
        <position position="129"/>
    </location>
</feature>
<accession>A0AAE0RLU4</accession>
<dbReference type="Proteomes" id="UP001195483">
    <property type="component" value="Unassembled WGS sequence"/>
</dbReference>
<reference evidence="1" key="2">
    <citation type="journal article" date="2021" name="Genome Biol. Evol.">
        <title>Developing a high-quality reference genome for a parasitic bivalve with doubly uniparental inheritance (Bivalvia: Unionida).</title>
        <authorList>
            <person name="Smith C.H."/>
        </authorList>
    </citation>
    <scope>NUCLEOTIDE SEQUENCE</scope>
    <source>
        <strain evidence="1">CHS0354</strain>
        <tissue evidence="1">Mantle</tissue>
    </source>
</reference>
<evidence type="ECO:0000313" key="1">
    <source>
        <dbReference type="EMBL" id="KAK3575889.1"/>
    </source>
</evidence>